<keyword evidence="4" id="KW-1185">Reference proteome</keyword>
<evidence type="ECO:0000313" key="4">
    <source>
        <dbReference type="Proteomes" id="UP000594454"/>
    </source>
</evidence>
<evidence type="ECO:0000313" key="3">
    <source>
        <dbReference type="EMBL" id="CAD7080518.1"/>
    </source>
</evidence>
<keyword evidence="1" id="KW-0732">Signal</keyword>
<organism evidence="3 4">
    <name type="scientific">Hermetia illucens</name>
    <name type="common">Black soldier fly</name>
    <dbReference type="NCBI Taxonomy" id="343691"/>
    <lineage>
        <taxon>Eukaryota</taxon>
        <taxon>Metazoa</taxon>
        <taxon>Ecdysozoa</taxon>
        <taxon>Arthropoda</taxon>
        <taxon>Hexapoda</taxon>
        <taxon>Insecta</taxon>
        <taxon>Pterygota</taxon>
        <taxon>Neoptera</taxon>
        <taxon>Endopterygota</taxon>
        <taxon>Diptera</taxon>
        <taxon>Brachycera</taxon>
        <taxon>Stratiomyomorpha</taxon>
        <taxon>Stratiomyidae</taxon>
        <taxon>Hermetiinae</taxon>
        <taxon>Hermetia</taxon>
    </lineage>
</organism>
<reference evidence="3 4" key="1">
    <citation type="submission" date="2020-11" db="EMBL/GenBank/DDBJ databases">
        <authorList>
            <person name="Wallbank WR R."/>
            <person name="Pardo Diaz C."/>
            <person name="Kozak K."/>
            <person name="Martin S."/>
            <person name="Jiggins C."/>
            <person name="Moest M."/>
            <person name="Warren A I."/>
            <person name="Generalovic N T."/>
            <person name="Byers J.R.P. K."/>
            <person name="Montejo-Kovacevich G."/>
            <person name="Yen C E."/>
        </authorList>
    </citation>
    <scope>NUCLEOTIDE SEQUENCE [LARGE SCALE GENOMIC DNA]</scope>
</reference>
<dbReference type="InterPro" id="IPR002557">
    <property type="entry name" value="Chitin-bd_dom"/>
</dbReference>
<dbReference type="SUPFAM" id="SSF57625">
    <property type="entry name" value="Invertebrate chitin-binding proteins"/>
    <property type="match status" value="2"/>
</dbReference>
<sequence length="311" mass="33059">MKDFYLAIGLLFCICSFNLVASDTCNPPTTGCDTAAANAACTDTSVVCKIDDTSFLYCPKVANADQVWITANCLFGSTFDCNSKQCSGGSGPPTQPTTTLPSLPGTTAAPGAGTTLGPSVCYGQANGTKIAYPNSTNLYFLCTNGVASIWQCPSNGAFNQTTQKCQGGTGGGGTTNPGTVSCPSGVNTLLPAPNNCQYYYSCVNGVGTLIQCPNGYYFTPSMSACTINKPSNCGSGTSVISNYDPNNYFPVYGSNINYGSDYYEPNYYGSNYYGSNYYGSNYYGSNYYVPNYYPSYGVGYNYGSNYWRRRS</sequence>
<feature type="chain" id="PRO_5031503853" description="Chitin-binding type-2 domain-containing protein" evidence="1">
    <location>
        <begin position="23"/>
        <end position="311"/>
    </location>
</feature>
<dbReference type="Gene3D" id="2.170.140.10">
    <property type="entry name" value="Chitin binding domain"/>
    <property type="match status" value="2"/>
</dbReference>
<feature type="domain" description="Chitin-binding type-2" evidence="2">
    <location>
        <begin position="118"/>
        <end position="165"/>
    </location>
</feature>
<dbReference type="SMART" id="SM00494">
    <property type="entry name" value="ChtBD2"/>
    <property type="match status" value="2"/>
</dbReference>
<evidence type="ECO:0000259" key="2">
    <source>
        <dbReference type="PROSITE" id="PS50940"/>
    </source>
</evidence>
<protein>
    <recommendedName>
        <fullName evidence="2">Chitin-binding type-2 domain-containing protein</fullName>
    </recommendedName>
</protein>
<dbReference type="OrthoDB" id="6020543at2759"/>
<evidence type="ECO:0000256" key="1">
    <source>
        <dbReference type="SAM" id="SignalP"/>
    </source>
</evidence>
<dbReference type="GO" id="GO:0005576">
    <property type="term" value="C:extracellular region"/>
    <property type="evidence" value="ECO:0007669"/>
    <property type="project" value="InterPro"/>
</dbReference>
<proteinExistence type="predicted"/>
<dbReference type="Proteomes" id="UP000594454">
    <property type="component" value="Chromosome 2"/>
</dbReference>
<name>A0A7R8UGL5_HERIL</name>
<dbReference type="GO" id="GO:0008061">
    <property type="term" value="F:chitin binding"/>
    <property type="evidence" value="ECO:0007669"/>
    <property type="project" value="InterPro"/>
</dbReference>
<gene>
    <name evidence="3" type="ORF">HERILL_LOCUS3667</name>
</gene>
<dbReference type="AlphaFoldDB" id="A0A7R8UGL5"/>
<feature type="domain" description="Chitin-binding type-2" evidence="2">
    <location>
        <begin position="179"/>
        <end position="235"/>
    </location>
</feature>
<dbReference type="Pfam" id="PF01607">
    <property type="entry name" value="CBM_14"/>
    <property type="match status" value="2"/>
</dbReference>
<dbReference type="InterPro" id="IPR036508">
    <property type="entry name" value="Chitin-bd_dom_sf"/>
</dbReference>
<feature type="signal peptide" evidence="1">
    <location>
        <begin position="1"/>
        <end position="22"/>
    </location>
</feature>
<dbReference type="EMBL" id="LR899010">
    <property type="protein sequence ID" value="CAD7080518.1"/>
    <property type="molecule type" value="Genomic_DNA"/>
</dbReference>
<dbReference type="InParanoid" id="A0A7R8UGL5"/>
<accession>A0A7R8UGL5</accession>
<dbReference type="PROSITE" id="PS50940">
    <property type="entry name" value="CHIT_BIND_II"/>
    <property type="match status" value="2"/>
</dbReference>